<organism evidence="5 6">
    <name type="scientific">Clostridium botulinum C/D str. DC5</name>
    <dbReference type="NCBI Taxonomy" id="1443128"/>
    <lineage>
        <taxon>Bacteria</taxon>
        <taxon>Bacillati</taxon>
        <taxon>Bacillota</taxon>
        <taxon>Clostridia</taxon>
        <taxon>Eubacteriales</taxon>
        <taxon>Clostridiaceae</taxon>
        <taxon>Clostridium</taxon>
    </lineage>
</organism>
<dbReference type="PROSITE" id="PS50949">
    <property type="entry name" value="HTH_GNTR"/>
    <property type="match status" value="1"/>
</dbReference>
<dbReference type="CDD" id="cd07377">
    <property type="entry name" value="WHTH_GntR"/>
    <property type="match status" value="1"/>
</dbReference>
<feature type="domain" description="HTH gntR-type" evidence="4">
    <location>
        <begin position="9"/>
        <end position="77"/>
    </location>
</feature>
<dbReference type="PANTHER" id="PTHR38445">
    <property type="entry name" value="HTH-TYPE TRANSCRIPTIONAL REPRESSOR YTRA"/>
    <property type="match status" value="1"/>
</dbReference>
<dbReference type="GO" id="GO:0003700">
    <property type="term" value="F:DNA-binding transcription factor activity"/>
    <property type="evidence" value="ECO:0007669"/>
    <property type="project" value="InterPro"/>
</dbReference>
<dbReference type="PANTHER" id="PTHR38445:SF6">
    <property type="entry name" value="GNTR-FAMILY TRANSCRIPTIONAL REGULATOR"/>
    <property type="match status" value="1"/>
</dbReference>
<evidence type="ECO:0000256" key="3">
    <source>
        <dbReference type="ARBA" id="ARBA00023163"/>
    </source>
</evidence>
<dbReference type="AlphaFoldDB" id="A0A0A0I6J8"/>
<dbReference type="SMART" id="SM00345">
    <property type="entry name" value="HTH_GNTR"/>
    <property type="match status" value="1"/>
</dbReference>
<keyword evidence="3" id="KW-0804">Transcription</keyword>
<dbReference type="InterPro" id="IPR036390">
    <property type="entry name" value="WH_DNA-bd_sf"/>
</dbReference>
<dbReference type="SUPFAM" id="SSF46785">
    <property type="entry name" value="Winged helix' DNA-binding domain"/>
    <property type="match status" value="1"/>
</dbReference>
<dbReference type="InterPro" id="IPR000524">
    <property type="entry name" value="Tscrpt_reg_HTH_GntR"/>
</dbReference>
<dbReference type="EMBL" id="JDRY01000088">
    <property type="protein sequence ID" value="KGM95946.1"/>
    <property type="molecule type" value="Genomic_DNA"/>
</dbReference>
<comment type="caution">
    <text evidence="5">The sequence shown here is derived from an EMBL/GenBank/DDBJ whole genome shotgun (WGS) entry which is preliminary data.</text>
</comment>
<dbReference type="Pfam" id="PF00392">
    <property type="entry name" value="GntR"/>
    <property type="match status" value="1"/>
</dbReference>
<reference evidence="5 6" key="1">
    <citation type="submission" date="2014-01" db="EMBL/GenBank/DDBJ databases">
        <title>Plasmidome dynamics in the species complex Clostridium novyi sensu lato converts strains of independent lineages into distinctly different pathogens.</title>
        <authorList>
            <person name="Skarin H."/>
            <person name="Segerman B."/>
        </authorList>
    </citation>
    <scope>NUCLEOTIDE SEQUENCE [LARGE SCALE GENOMIC DNA]</scope>
    <source>
        <strain evidence="5 6">DC5</strain>
    </source>
</reference>
<dbReference type="Proteomes" id="UP000030014">
    <property type="component" value="Unassembled WGS sequence"/>
</dbReference>
<protein>
    <submittedName>
        <fullName evidence="5">GntR family transcriptional regulator</fullName>
    </submittedName>
</protein>
<gene>
    <name evidence="5" type="ORF">Z955_13885</name>
</gene>
<keyword evidence="1" id="KW-0805">Transcription regulation</keyword>
<sequence length="122" mass="13976">MSIKFDEKVPIYIQIMDIIKRNIISGKLKGGDKLTSVRELSSELKVNPNTIQRAYKELEREGFAYTQRGMGTFIVDDERIIFNFKKDTAKDIMNNFINGMKHLGFDNKEIVELVSKSLEGGN</sequence>
<evidence type="ECO:0000313" key="6">
    <source>
        <dbReference type="Proteomes" id="UP000030014"/>
    </source>
</evidence>
<proteinExistence type="predicted"/>
<dbReference type="GO" id="GO:0003677">
    <property type="term" value="F:DNA binding"/>
    <property type="evidence" value="ECO:0007669"/>
    <property type="project" value="UniProtKB-KW"/>
</dbReference>
<name>A0A0A0I6J8_CLOBO</name>
<dbReference type="RefSeq" id="WP_039256545.1">
    <property type="nucleotide sequence ID" value="NZ_JDRY01000088.1"/>
</dbReference>
<evidence type="ECO:0000256" key="1">
    <source>
        <dbReference type="ARBA" id="ARBA00023015"/>
    </source>
</evidence>
<dbReference type="InterPro" id="IPR036388">
    <property type="entry name" value="WH-like_DNA-bd_sf"/>
</dbReference>
<evidence type="ECO:0000313" key="5">
    <source>
        <dbReference type="EMBL" id="KGM95946.1"/>
    </source>
</evidence>
<accession>A0A0A0I6J8</accession>
<dbReference type="Gene3D" id="1.10.10.10">
    <property type="entry name" value="Winged helix-like DNA-binding domain superfamily/Winged helix DNA-binding domain"/>
    <property type="match status" value="1"/>
</dbReference>
<evidence type="ECO:0000259" key="4">
    <source>
        <dbReference type="PROSITE" id="PS50949"/>
    </source>
</evidence>
<keyword evidence="2" id="KW-0238">DNA-binding</keyword>
<evidence type="ECO:0000256" key="2">
    <source>
        <dbReference type="ARBA" id="ARBA00023125"/>
    </source>
</evidence>